<feature type="region of interest" description="Disordered" evidence="1">
    <location>
        <begin position="171"/>
        <end position="226"/>
    </location>
</feature>
<feature type="region of interest" description="Disordered" evidence="1">
    <location>
        <begin position="74"/>
        <end position="94"/>
    </location>
</feature>
<keyword evidence="3" id="KW-1185">Reference proteome</keyword>
<evidence type="ECO:0000256" key="1">
    <source>
        <dbReference type="SAM" id="MobiDB-lite"/>
    </source>
</evidence>
<accession>A0A7X8SQD1</accession>
<feature type="compositionally biased region" description="Acidic residues" evidence="1">
    <location>
        <begin position="212"/>
        <end position="226"/>
    </location>
</feature>
<organism evidence="2 3">
    <name type="scientific">Flammeovirga agarivorans</name>
    <dbReference type="NCBI Taxonomy" id="2726742"/>
    <lineage>
        <taxon>Bacteria</taxon>
        <taxon>Pseudomonadati</taxon>
        <taxon>Bacteroidota</taxon>
        <taxon>Cytophagia</taxon>
        <taxon>Cytophagales</taxon>
        <taxon>Flammeovirgaceae</taxon>
        <taxon>Flammeovirga</taxon>
    </lineage>
</organism>
<dbReference type="AlphaFoldDB" id="A0A7X8SQD1"/>
<dbReference type="Proteomes" id="UP000585050">
    <property type="component" value="Unassembled WGS sequence"/>
</dbReference>
<proteinExistence type="predicted"/>
<dbReference type="RefSeq" id="WP_168885158.1">
    <property type="nucleotide sequence ID" value="NZ_JABAIL010000012.1"/>
</dbReference>
<sequence>MEDQKKEKINSLINDGLKEPLPTKSTTSLKHDLNPKLKELKQYSKKAAKPAGNIALGSAAVIGGVLGAEKVSDLLSDDSAQNDNTDEPVEPVAQPDYNWQEAPVAQSVNDDMTFSEAFSSAREELGAGGVFYWNGSPYHTFTEEEYDPTTGEVTVDVEEAEVVAIEADDFEENYTEEDAVEEDGNTSDIVYASVDNHDDDPTNDETYTSTDTTEEDFGYENPEDYA</sequence>
<evidence type="ECO:0000313" key="2">
    <source>
        <dbReference type="EMBL" id="NLR94449.1"/>
    </source>
</evidence>
<feature type="region of interest" description="Disordered" evidence="1">
    <location>
        <begin position="1"/>
        <end position="33"/>
    </location>
</feature>
<name>A0A7X8SQD1_9BACT</name>
<gene>
    <name evidence="2" type="ORF">HGP29_24810</name>
</gene>
<feature type="compositionally biased region" description="Acidic residues" evidence="1">
    <location>
        <begin position="171"/>
        <end position="185"/>
    </location>
</feature>
<reference evidence="2 3" key="1">
    <citation type="submission" date="2020-04" db="EMBL/GenBank/DDBJ databases">
        <title>Flammeovirga sp. SR4, a novel species isolated from seawater.</title>
        <authorList>
            <person name="Wang X."/>
        </authorList>
    </citation>
    <scope>NUCLEOTIDE SEQUENCE [LARGE SCALE GENOMIC DNA]</scope>
    <source>
        <strain evidence="2 3">SR4</strain>
    </source>
</reference>
<protein>
    <submittedName>
        <fullName evidence="2">Uncharacterized protein</fullName>
    </submittedName>
</protein>
<dbReference type="EMBL" id="JABAIL010000012">
    <property type="protein sequence ID" value="NLR94449.1"/>
    <property type="molecule type" value="Genomic_DNA"/>
</dbReference>
<comment type="caution">
    <text evidence="2">The sequence shown here is derived from an EMBL/GenBank/DDBJ whole genome shotgun (WGS) entry which is preliminary data.</text>
</comment>
<evidence type="ECO:0000313" key="3">
    <source>
        <dbReference type="Proteomes" id="UP000585050"/>
    </source>
</evidence>